<protein>
    <recommendedName>
        <fullName evidence="1">ADP-ribosyl cyclase/cyclic ADP-ribose hydrolase</fullName>
        <ecNumber evidence="1">3.2.2.6</ecNumber>
    </recommendedName>
</protein>
<proteinExistence type="predicted"/>
<evidence type="ECO:0000256" key="4">
    <source>
        <dbReference type="ARBA" id="ARBA00047304"/>
    </source>
</evidence>
<dbReference type="PANTHER" id="PTHR32009:SF39">
    <property type="entry name" value="TIR DOMAIN-CONTAINING PROTEIN"/>
    <property type="match status" value="1"/>
</dbReference>
<dbReference type="PROSITE" id="PS50104">
    <property type="entry name" value="TIR"/>
    <property type="match status" value="1"/>
</dbReference>
<dbReference type="SUPFAM" id="SSF52200">
    <property type="entry name" value="Toll/Interleukin receptor TIR domain"/>
    <property type="match status" value="1"/>
</dbReference>
<evidence type="ECO:0000256" key="3">
    <source>
        <dbReference type="ARBA" id="ARBA00023027"/>
    </source>
</evidence>
<dbReference type="SMART" id="SM00255">
    <property type="entry name" value="TIR"/>
    <property type="match status" value="1"/>
</dbReference>
<evidence type="ECO:0000256" key="1">
    <source>
        <dbReference type="ARBA" id="ARBA00011982"/>
    </source>
</evidence>
<dbReference type="EMBL" id="QGNW01000077">
    <property type="protein sequence ID" value="RVX01184.1"/>
    <property type="molecule type" value="Genomic_DNA"/>
</dbReference>
<sequence length="113" mass="13150">MSNGFRVIELTTCTLTPIEESRCNLVILSEHYAQFRWCLDGLAKIIECKNQNGKLVFLIFYHVEPSYERKQMESYGEAFSSHKDHEEGRRKVERWGAALTEVANLSEWHVQNG</sequence>
<keyword evidence="3" id="KW-0520">NAD</keyword>
<evidence type="ECO:0000259" key="5">
    <source>
        <dbReference type="PROSITE" id="PS50104"/>
    </source>
</evidence>
<dbReference type="Gene3D" id="3.40.50.10140">
    <property type="entry name" value="Toll/interleukin-1 receptor homology (TIR) domain"/>
    <property type="match status" value="1"/>
</dbReference>
<dbReference type="PANTHER" id="PTHR32009">
    <property type="entry name" value="TMV RESISTANCE PROTEIN N-LIKE"/>
    <property type="match status" value="1"/>
</dbReference>
<dbReference type="EC" id="3.2.2.6" evidence="1"/>
<comment type="catalytic activity">
    <reaction evidence="4">
        <text>NAD(+) + H2O = ADP-D-ribose + nicotinamide + H(+)</text>
        <dbReference type="Rhea" id="RHEA:16301"/>
        <dbReference type="ChEBI" id="CHEBI:15377"/>
        <dbReference type="ChEBI" id="CHEBI:15378"/>
        <dbReference type="ChEBI" id="CHEBI:17154"/>
        <dbReference type="ChEBI" id="CHEBI:57540"/>
        <dbReference type="ChEBI" id="CHEBI:57967"/>
        <dbReference type="EC" id="3.2.2.6"/>
    </reaction>
    <physiologicalReaction direction="left-to-right" evidence="4">
        <dbReference type="Rhea" id="RHEA:16302"/>
    </physiologicalReaction>
</comment>
<organism evidence="7 8">
    <name type="scientific">Vitis vinifera</name>
    <name type="common">Grape</name>
    <dbReference type="NCBI Taxonomy" id="29760"/>
    <lineage>
        <taxon>Eukaryota</taxon>
        <taxon>Viridiplantae</taxon>
        <taxon>Streptophyta</taxon>
        <taxon>Embryophyta</taxon>
        <taxon>Tracheophyta</taxon>
        <taxon>Spermatophyta</taxon>
        <taxon>Magnoliopsida</taxon>
        <taxon>eudicotyledons</taxon>
        <taxon>Gunneridae</taxon>
        <taxon>Pentapetalae</taxon>
        <taxon>rosids</taxon>
        <taxon>Vitales</taxon>
        <taxon>Vitaceae</taxon>
        <taxon>Viteae</taxon>
        <taxon>Vitis</taxon>
    </lineage>
</organism>
<name>A0A438IWR2_VITVI</name>
<dbReference type="AlphaFoldDB" id="A0A438IWR2"/>
<dbReference type="InterPro" id="IPR035897">
    <property type="entry name" value="Toll_tir_struct_dom_sf"/>
</dbReference>
<feature type="domain" description="TIR" evidence="5">
    <location>
        <begin position="1"/>
        <end position="113"/>
    </location>
</feature>
<comment type="caution">
    <text evidence="7">The sequence shown here is derived from an EMBL/GenBank/DDBJ whole genome shotgun (WGS) entry which is preliminary data.</text>
</comment>
<dbReference type="GO" id="GO:0061809">
    <property type="term" value="F:NAD+ nucleosidase activity, cyclic ADP-ribose generating"/>
    <property type="evidence" value="ECO:0007669"/>
    <property type="project" value="UniProtKB-EC"/>
</dbReference>
<dbReference type="EMBL" id="QGNW01001437">
    <property type="protein sequence ID" value="RVW41457.1"/>
    <property type="molecule type" value="Genomic_DNA"/>
</dbReference>
<accession>A0A438IWR2</accession>
<evidence type="ECO:0000313" key="8">
    <source>
        <dbReference type="Proteomes" id="UP000288805"/>
    </source>
</evidence>
<evidence type="ECO:0000256" key="2">
    <source>
        <dbReference type="ARBA" id="ARBA00022801"/>
    </source>
</evidence>
<dbReference type="InterPro" id="IPR000157">
    <property type="entry name" value="TIR_dom"/>
</dbReference>
<reference evidence="7 8" key="1">
    <citation type="journal article" date="2018" name="PLoS Genet.">
        <title>Population sequencing reveals clonal diversity and ancestral inbreeding in the grapevine cultivar Chardonnay.</title>
        <authorList>
            <person name="Roach M.J."/>
            <person name="Johnson D.L."/>
            <person name="Bohlmann J."/>
            <person name="van Vuuren H.J."/>
            <person name="Jones S.J."/>
            <person name="Pretorius I.S."/>
            <person name="Schmidt S.A."/>
            <person name="Borneman A.R."/>
        </authorList>
    </citation>
    <scope>NUCLEOTIDE SEQUENCE [LARGE SCALE GENOMIC DNA]</scope>
    <source>
        <strain evidence="8">cv. Chardonnay</strain>
        <strain evidence="7">I10V1</strain>
        <tissue evidence="7">Leaf</tissue>
    </source>
</reference>
<dbReference type="Proteomes" id="UP000288805">
    <property type="component" value="Unassembled WGS sequence"/>
</dbReference>
<evidence type="ECO:0000313" key="7">
    <source>
        <dbReference type="EMBL" id="RVX01184.1"/>
    </source>
</evidence>
<dbReference type="Pfam" id="PF01582">
    <property type="entry name" value="TIR"/>
    <property type="match status" value="1"/>
</dbReference>
<dbReference type="GO" id="GO:0007165">
    <property type="term" value="P:signal transduction"/>
    <property type="evidence" value="ECO:0007669"/>
    <property type="project" value="InterPro"/>
</dbReference>
<evidence type="ECO:0000313" key="6">
    <source>
        <dbReference type="EMBL" id="RVW41457.1"/>
    </source>
</evidence>
<keyword evidence="2" id="KW-0378">Hydrolase</keyword>
<gene>
    <name evidence="7" type="primary">N_104</name>
    <name evidence="6" type="synonym">N_190</name>
    <name evidence="7" type="ORF">CK203_036141</name>
    <name evidence="6" type="ORF">CK203_094043</name>
</gene>